<proteinExistence type="predicted"/>
<organism evidence="2 3">
    <name type="scientific">Acrocarpospora pleiomorpha</name>
    <dbReference type="NCBI Taxonomy" id="90975"/>
    <lineage>
        <taxon>Bacteria</taxon>
        <taxon>Bacillati</taxon>
        <taxon>Actinomycetota</taxon>
        <taxon>Actinomycetes</taxon>
        <taxon>Streptosporangiales</taxon>
        <taxon>Streptosporangiaceae</taxon>
        <taxon>Acrocarpospora</taxon>
    </lineage>
</organism>
<feature type="chain" id="PRO_5039568082" evidence="1">
    <location>
        <begin position="23"/>
        <end position="95"/>
    </location>
</feature>
<gene>
    <name evidence="2" type="ORF">Aple_085670</name>
</gene>
<evidence type="ECO:0000313" key="2">
    <source>
        <dbReference type="EMBL" id="GES25668.1"/>
    </source>
</evidence>
<name>A0A5M3Y3Y8_9ACTN</name>
<dbReference type="EMBL" id="BLAF01000071">
    <property type="protein sequence ID" value="GES25668.1"/>
    <property type="molecule type" value="Genomic_DNA"/>
</dbReference>
<accession>A0A5M3Y3Y8</accession>
<evidence type="ECO:0000313" key="3">
    <source>
        <dbReference type="Proteomes" id="UP000377595"/>
    </source>
</evidence>
<dbReference type="RefSeq" id="WP_344317173.1">
    <property type="nucleotide sequence ID" value="NZ_BAAAHM010000019.1"/>
</dbReference>
<reference evidence="2 3" key="1">
    <citation type="submission" date="2019-10" db="EMBL/GenBank/DDBJ databases">
        <title>Whole genome shotgun sequence of Acrocarpospora pleiomorpha NBRC 16267.</title>
        <authorList>
            <person name="Ichikawa N."/>
            <person name="Kimura A."/>
            <person name="Kitahashi Y."/>
            <person name="Komaki H."/>
            <person name="Oguchi A."/>
        </authorList>
    </citation>
    <scope>NUCLEOTIDE SEQUENCE [LARGE SCALE GENOMIC DNA]</scope>
    <source>
        <strain evidence="2 3">NBRC 16267</strain>
    </source>
</reference>
<dbReference type="AlphaFoldDB" id="A0A5M3Y3Y8"/>
<keyword evidence="3" id="KW-1185">Reference proteome</keyword>
<comment type="caution">
    <text evidence="2">The sequence shown here is derived from an EMBL/GenBank/DDBJ whole genome shotgun (WGS) entry which is preliminary data.</text>
</comment>
<protein>
    <submittedName>
        <fullName evidence="2">Uncharacterized protein</fullName>
    </submittedName>
</protein>
<sequence>MIRKLIVIAMLGAGLSAMPSWAAADAVRSHTQDPCPPDPAAKCPGVCPPGHLCVPSPKQCITTPCPQFECVLLLRGTHEGMTPVPAVLRVVAAVA</sequence>
<feature type="signal peptide" evidence="1">
    <location>
        <begin position="1"/>
        <end position="22"/>
    </location>
</feature>
<dbReference type="Proteomes" id="UP000377595">
    <property type="component" value="Unassembled WGS sequence"/>
</dbReference>
<evidence type="ECO:0000256" key="1">
    <source>
        <dbReference type="SAM" id="SignalP"/>
    </source>
</evidence>
<keyword evidence="1" id="KW-0732">Signal</keyword>